<feature type="domain" description="Teneurin-like YD-shell" evidence="2">
    <location>
        <begin position="2"/>
        <end position="183"/>
    </location>
</feature>
<keyword evidence="4" id="KW-1185">Reference proteome</keyword>
<keyword evidence="1" id="KW-0677">Repeat</keyword>
<evidence type="ECO:0000259" key="2">
    <source>
        <dbReference type="Pfam" id="PF25023"/>
    </source>
</evidence>
<dbReference type="InterPro" id="IPR022385">
    <property type="entry name" value="Rhs_assc_core"/>
</dbReference>
<dbReference type="InterPro" id="IPR050708">
    <property type="entry name" value="T6SS_VgrG/RHS"/>
</dbReference>
<dbReference type="Proteomes" id="UP000076830">
    <property type="component" value="Chromosome"/>
</dbReference>
<dbReference type="STRING" id="1300342.I596_998"/>
<dbReference type="InterPro" id="IPR056823">
    <property type="entry name" value="TEN-like_YD-shell"/>
</dbReference>
<dbReference type="Pfam" id="PF25023">
    <property type="entry name" value="TEN_YD-shell"/>
    <property type="match status" value="1"/>
</dbReference>
<gene>
    <name evidence="3" type="ORF">I596_998</name>
</gene>
<proteinExistence type="predicted"/>
<protein>
    <submittedName>
        <fullName evidence="3">Wall-associated protein</fullName>
    </submittedName>
</protein>
<dbReference type="Gene3D" id="2.180.10.10">
    <property type="entry name" value="RHS repeat-associated core"/>
    <property type="match status" value="1"/>
</dbReference>
<reference evidence="3 4" key="1">
    <citation type="submission" date="2016-04" db="EMBL/GenBank/DDBJ databases">
        <title>Complete genome sequence of Dokdonella koreensis DS-123T.</title>
        <authorList>
            <person name="Kim J.F."/>
            <person name="Lee H."/>
            <person name="Kwak M.-J."/>
        </authorList>
    </citation>
    <scope>NUCLEOTIDE SEQUENCE [LARGE SCALE GENOMIC DNA]</scope>
    <source>
        <strain evidence="3 4">DS-123</strain>
    </source>
</reference>
<dbReference type="PANTHER" id="PTHR32305:SF15">
    <property type="entry name" value="PROTEIN RHSA-RELATED"/>
    <property type="match status" value="1"/>
</dbReference>
<organism evidence="3 4">
    <name type="scientific">Dokdonella koreensis DS-123</name>
    <dbReference type="NCBI Taxonomy" id="1300342"/>
    <lineage>
        <taxon>Bacteria</taxon>
        <taxon>Pseudomonadati</taxon>
        <taxon>Pseudomonadota</taxon>
        <taxon>Gammaproteobacteria</taxon>
        <taxon>Lysobacterales</taxon>
        <taxon>Rhodanobacteraceae</taxon>
        <taxon>Dokdonella</taxon>
    </lineage>
</organism>
<evidence type="ECO:0000313" key="3">
    <source>
        <dbReference type="EMBL" id="ANB17028.1"/>
    </source>
</evidence>
<evidence type="ECO:0000256" key="1">
    <source>
        <dbReference type="ARBA" id="ARBA00022737"/>
    </source>
</evidence>
<dbReference type="NCBIfam" id="TIGR03696">
    <property type="entry name" value="Rhs_assc_core"/>
    <property type="match status" value="1"/>
</dbReference>
<sequence>MYNLASQMIHVRAHGSGGATLASYEYDGNGRRVRITEGTTRRLQMYSQAGQLVYETTTIPGQPIDATEYYYLGRHLIAQKTNGVTKYIHTDALGSVTRKTDGTGMIVEDRIYEPYGESLEVTTRAPQWPQGMAYTGHVLDNLTRITYAQARYYDQLMGRFMSVDPVEPDPSSFNRYWYASNNPFTRIDPDGRADCTGTHIKSVCDSGGVPQLQGSASNHQDDVAEIYADYQRNFGRLPSAAAKLAQGSSDLADVIDEEAVATIKYGVLGGLPGRITGRVARILGLARETVSFGKNANQLAHTFRHVEGIGLNRDVVQRAIQADLRSSSAFIVAGKPFNRSIAVDGVEITYTAFRLEGGIINVGRITIPR</sequence>
<dbReference type="KEGG" id="dko:I596_998"/>
<dbReference type="PANTHER" id="PTHR32305">
    <property type="match status" value="1"/>
</dbReference>
<evidence type="ECO:0000313" key="4">
    <source>
        <dbReference type="Proteomes" id="UP000076830"/>
    </source>
</evidence>
<accession>A0A160DS06</accession>
<dbReference type="EMBL" id="CP015249">
    <property type="protein sequence ID" value="ANB17028.1"/>
    <property type="molecule type" value="Genomic_DNA"/>
</dbReference>
<name>A0A160DS06_9GAMM</name>
<dbReference type="AlphaFoldDB" id="A0A160DS06"/>